<sequence length="144" mass="16685">MESSAETACTGKGLMPLAKRRIVKSAMSHKELNLSLFGRPWTTMECFYKEDNMFVRAQAGDMLMVRFQCDICHFRNLAKRLPDPGQPKEDEEILEHIWRTNLDAFWARESSMVKKNLGVLLQAESCFERLELDPVSPPVWYVPF</sequence>
<dbReference type="Proteomes" id="UP001295423">
    <property type="component" value="Unassembled WGS sequence"/>
</dbReference>
<gene>
    <name evidence="1" type="ORF">CYCCA115_LOCUS9666</name>
</gene>
<evidence type="ECO:0000313" key="2">
    <source>
        <dbReference type="Proteomes" id="UP001295423"/>
    </source>
</evidence>
<organism evidence="1 2">
    <name type="scientific">Cylindrotheca closterium</name>
    <dbReference type="NCBI Taxonomy" id="2856"/>
    <lineage>
        <taxon>Eukaryota</taxon>
        <taxon>Sar</taxon>
        <taxon>Stramenopiles</taxon>
        <taxon>Ochrophyta</taxon>
        <taxon>Bacillariophyta</taxon>
        <taxon>Bacillariophyceae</taxon>
        <taxon>Bacillariophycidae</taxon>
        <taxon>Bacillariales</taxon>
        <taxon>Bacillariaceae</taxon>
        <taxon>Cylindrotheca</taxon>
    </lineage>
</organism>
<protein>
    <submittedName>
        <fullName evidence="1">Uncharacterized protein</fullName>
    </submittedName>
</protein>
<accession>A0AAD2FJU5</accession>
<reference evidence="1" key="1">
    <citation type="submission" date="2023-08" db="EMBL/GenBank/DDBJ databases">
        <authorList>
            <person name="Audoor S."/>
            <person name="Bilcke G."/>
        </authorList>
    </citation>
    <scope>NUCLEOTIDE SEQUENCE</scope>
</reference>
<dbReference type="AlphaFoldDB" id="A0AAD2FJU5"/>
<evidence type="ECO:0000313" key="1">
    <source>
        <dbReference type="EMBL" id="CAJ1945522.1"/>
    </source>
</evidence>
<keyword evidence="2" id="KW-1185">Reference proteome</keyword>
<dbReference type="EMBL" id="CAKOGP040001446">
    <property type="protein sequence ID" value="CAJ1945522.1"/>
    <property type="molecule type" value="Genomic_DNA"/>
</dbReference>
<proteinExistence type="predicted"/>
<comment type="caution">
    <text evidence="1">The sequence shown here is derived from an EMBL/GenBank/DDBJ whole genome shotgun (WGS) entry which is preliminary data.</text>
</comment>
<name>A0AAD2FJU5_9STRA</name>